<evidence type="ECO:0008006" key="4">
    <source>
        <dbReference type="Google" id="ProtNLM"/>
    </source>
</evidence>
<proteinExistence type="predicted"/>
<evidence type="ECO:0000313" key="3">
    <source>
        <dbReference type="Proteomes" id="UP001221898"/>
    </source>
</evidence>
<sequence length="282" mass="32347">MFSEGINQHLGKSMDHGNPSHRKMRRHVDTLVKKHMTSIALETLEILQQRLKAVSQDLNDLDENGPEAETDASDLDENGPDTHVEAKTESYIGSRNGPEEPNPSQDMATQREILSLLHEIKEEQQRQWTVLRALQTSMQMHQVEPIEIELPIRSMEHLDEVERRLGEPREQTRMISRLSVLGGTTVDVVVRNIMTTVLSVGVACLLNWAGHGHKRSFRVTRLQEVLFRAFRSNPVGRDTTHKQFADVIKKWLRYAPGRQKKGRRRIGKPSEELIFVKLESED</sequence>
<keyword evidence="3" id="KW-1185">Reference proteome</keyword>
<dbReference type="EMBL" id="JAINUG010000177">
    <property type="protein sequence ID" value="KAJ8389867.1"/>
    <property type="molecule type" value="Genomic_DNA"/>
</dbReference>
<feature type="region of interest" description="Disordered" evidence="1">
    <location>
        <begin position="60"/>
        <end position="83"/>
    </location>
</feature>
<reference evidence="2" key="1">
    <citation type="journal article" date="2023" name="Science">
        <title>Genome structures resolve the early diversification of teleost fishes.</title>
        <authorList>
            <person name="Parey E."/>
            <person name="Louis A."/>
            <person name="Montfort J."/>
            <person name="Bouchez O."/>
            <person name="Roques C."/>
            <person name="Iampietro C."/>
            <person name="Lluch J."/>
            <person name="Castinel A."/>
            <person name="Donnadieu C."/>
            <person name="Desvignes T."/>
            <person name="Floi Bucao C."/>
            <person name="Jouanno E."/>
            <person name="Wen M."/>
            <person name="Mejri S."/>
            <person name="Dirks R."/>
            <person name="Jansen H."/>
            <person name="Henkel C."/>
            <person name="Chen W.J."/>
            <person name="Zahm M."/>
            <person name="Cabau C."/>
            <person name="Klopp C."/>
            <person name="Thompson A.W."/>
            <person name="Robinson-Rechavi M."/>
            <person name="Braasch I."/>
            <person name="Lecointre G."/>
            <person name="Bobe J."/>
            <person name="Postlethwait J.H."/>
            <person name="Berthelot C."/>
            <person name="Roest Crollius H."/>
            <person name="Guiguen Y."/>
        </authorList>
    </citation>
    <scope>NUCLEOTIDE SEQUENCE</scope>
    <source>
        <strain evidence="2">NC1722</strain>
    </source>
</reference>
<organism evidence="2 3">
    <name type="scientific">Aldrovandia affinis</name>
    <dbReference type="NCBI Taxonomy" id="143900"/>
    <lineage>
        <taxon>Eukaryota</taxon>
        <taxon>Metazoa</taxon>
        <taxon>Chordata</taxon>
        <taxon>Craniata</taxon>
        <taxon>Vertebrata</taxon>
        <taxon>Euteleostomi</taxon>
        <taxon>Actinopterygii</taxon>
        <taxon>Neopterygii</taxon>
        <taxon>Teleostei</taxon>
        <taxon>Notacanthiformes</taxon>
        <taxon>Halosauridae</taxon>
        <taxon>Aldrovandia</taxon>
    </lineage>
</organism>
<feature type="region of interest" description="Disordered" evidence="1">
    <location>
        <begin position="88"/>
        <end position="107"/>
    </location>
</feature>
<feature type="region of interest" description="Disordered" evidence="1">
    <location>
        <begin position="1"/>
        <end position="22"/>
    </location>
</feature>
<evidence type="ECO:0000313" key="2">
    <source>
        <dbReference type="EMBL" id="KAJ8389867.1"/>
    </source>
</evidence>
<protein>
    <recommendedName>
        <fullName evidence="4">DUF4806 domain-containing protein</fullName>
    </recommendedName>
</protein>
<accession>A0AAD7RT44</accession>
<dbReference type="PANTHER" id="PTHR34153:SF2">
    <property type="entry name" value="SI:CH211-262H13.3-RELATED"/>
    <property type="match status" value="1"/>
</dbReference>
<dbReference type="Proteomes" id="UP001221898">
    <property type="component" value="Unassembled WGS sequence"/>
</dbReference>
<feature type="compositionally biased region" description="Acidic residues" evidence="1">
    <location>
        <begin position="60"/>
        <end position="79"/>
    </location>
</feature>
<evidence type="ECO:0000256" key="1">
    <source>
        <dbReference type="SAM" id="MobiDB-lite"/>
    </source>
</evidence>
<comment type="caution">
    <text evidence="2">The sequence shown here is derived from an EMBL/GenBank/DDBJ whole genome shotgun (WGS) entry which is preliminary data.</text>
</comment>
<dbReference type="PANTHER" id="PTHR34153">
    <property type="entry name" value="SI:CH211-262H13.3-RELATED-RELATED"/>
    <property type="match status" value="1"/>
</dbReference>
<name>A0AAD7RT44_9TELE</name>
<dbReference type="AlphaFoldDB" id="A0AAD7RT44"/>
<gene>
    <name evidence="2" type="ORF">AAFF_G00113360</name>
</gene>